<feature type="domain" description="RNase H type-1" evidence="8">
    <location>
        <begin position="66"/>
        <end position="217"/>
    </location>
</feature>
<dbReference type="Bgee" id="ENSORLG00000023471">
    <property type="expression patterns" value="Expressed in blastula and 6 other cell types or tissues"/>
</dbReference>
<reference evidence="9 10" key="1">
    <citation type="journal article" date="2007" name="Nature">
        <title>The medaka draft genome and insights into vertebrate genome evolution.</title>
        <authorList>
            <person name="Kasahara M."/>
            <person name="Naruse K."/>
            <person name="Sasaki S."/>
            <person name="Nakatani Y."/>
            <person name="Qu W."/>
            <person name="Ahsan B."/>
            <person name="Yamada T."/>
            <person name="Nagayasu Y."/>
            <person name="Doi K."/>
            <person name="Kasai Y."/>
            <person name="Jindo T."/>
            <person name="Kobayashi D."/>
            <person name="Shimada A."/>
            <person name="Toyoda A."/>
            <person name="Kuroki Y."/>
            <person name="Fujiyama A."/>
            <person name="Sasaki T."/>
            <person name="Shimizu A."/>
            <person name="Asakawa S."/>
            <person name="Shimizu N."/>
            <person name="Hashimoto S."/>
            <person name="Yang J."/>
            <person name="Lee Y."/>
            <person name="Matsushima K."/>
            <person name="Sugano S."/>
            <person name="Sakaizumi M."/>
            <person name="Narita T."/>
            <person name="Ohishi K."/>
            <person name="Haga S."/>
            <person name="Ohta F."/>
            <person name="Nomoto H."/>
            <person name="Nogata K."/>
            <person name="Morishita T."/>
            <person name="Endo T."/>
            <person name="Shin-I T."/>
            <person name="Takeda H."/>
            <person name="Morishita S."/>
            <person name="Kohara Y."/>
        </authorList>
    </citation>
    <scope>NUCLEOTIDE SEQUENCE [LARGE SCALE GENOMIC DNA]</scope>
    <source>
        <strain evidence="9 10">Hd-rR</strain>
    </source>
</reference>
<dbReference type="PROSITE" id="PS50879">
    <property type="entry name" value="RNASE_H_1"/>
    <property type="match status" value="1"/>
</dbReference>
<dbReference type="GO" id="GO:0046872">
    <property type="term" value="F:metal ion binding"/>
    <property type="evidence" value="ECO:0007669"/>
    <property type="project" value="UniProtKB-KW"/>
</dbReference>
<dbReference type="PANTHER" id="PTHR10642:SF26">
    <property type="entry name" value="RIBONUCLEASE H1"/>
    <property type="match status" value="1"/>
</dbReference>
<keyword evidence="4" id="KW-0540">Nuclease</keyword>
<name>A0A3B3HTC1_ORYLA</name>
<accession>A0A3B3HTC1</accession>
<keyword evidence="5" id="KW-0479">Metal-binding</keyword>
<keyword evidence="7" id="KW-0378">Hydrolase</keyword>
<dbReference type="InterPro" id="IPR036397">
    <property type="entry name" value="RNaseH_sf"/>
</dbReference>
<dbReference type="GeneTree" id="ENSGT01030000235300"/>
<evidence type="ECO:0000256" key="7">
    <source>
        <dbReference type="ARBA" id="ARBA00022801"/>
    </source>
</evidence>
<dbReference type="SUPFAM" id="SSF53098">
    <property type="entry name" value="Ribonuclease H-like"/>
    <property type="match status" value="1"/>
</dbReference>
<dbReference type="InParanoid" id="A0A3B3HTC1"/>
<dbReference type="AlphaFoldDB" id="A0A3B3HTC1"/>
<keyword evidence="6" id="KW-0255">Endonuclease</keyword>
<evidence type="ECO:0000313" key="10">
    <source>
        <dbReference type="Proteomes" id="UP000001038"/>
    </source>
</evidence>
<evidence type="ECO:0000256" key="3">
    <source>
        <dbReference type="ARBA" id="ARBA00012180"/>
    </source>
</evidence>
<evidence type="ECO:0000256" key="4">
    <source>
        <dbReference type="ARBA" id="ARBA00022722"/>
    </source>
</evidence>
<dbReference type="InterPro" id="IPR050092">
    <property type="entry name" value="RNase_H"/>
</dbReference>
<evidence type="ECO:0000256" key="1">
    <source>
        <dbReference type="ARBA" id="ARBA00000077"/>
    </source>
</evidence>
<dbReference type="Pfam" id="PF00075">
    <property type="entry name" value="RNase_H"/>
    <property type="match status" value="1"/>
</dbReference>
<dbReference type="EC" id="3.1.26.4" evidence="3"/>
<evidence type="ECO:0000259" key="8">
    <source>
        <dbReference type="PROSITE" id="PS50879"/>
    </source>
</evidence>
<dbReference type="Gene3D" id="3.30.420.10">
    <property type="entry name" value="Ribonuclease H-like superfamily/Ribonuclease H"/>
    <property type="match status" value="1"/>
</dbReference>
<dbReference type="InterPro" id="IPR002156">
    <property type="entry name" value="RNaseH_domain"/>
</dbReference>
<dbReference type="Proteomes" id="UP000001038">
    <property type="component" value="Chromosome 3"/>
</dbReference>
<dbReference type="InterPro" id="IPR012337">
    <property type="entry name" value="RNaseH-like_sf"/>
</dbReference>
<evidence type="ECO:0000313" key="9">
    <source>
        <dbReference type="Ensembl" id="ENSORLP00000035000.1"/>
    </source>
</evidence>
<comment type="catalytic activity">
    <reaction evidence="1">
        <text>Endonucleolytic cleavage to 5'-phosphomonoester.</text>
        <dbReference type="EC" id="3.1.26.4"/>
    </reaction>
</comment>
<dbReference type="GO" id="GO:0004523">
    <property type="term" value="F:RNA-DNA hybrid ribonuclease activity"/>
    <property type="evidence" value="ECO:0000318"/>
    <property type="project" value="GO_Central"/>
</dbReference>
<evidence type="ECO:0000256" key="6">
    <source>
        <dbReference type="ARBA" id="ARBA00022759"/>
    </source>
</evidence>
<sequence>MLDTAVPHISLALSPGDEARQLGPMTKRGVNNTDWQDCGISVDPHSCSVAVAKELRTRPDLETKPLPAGRIFFTDGCCFRSKAGPLQAAAAVVEFSGGKFITLTAQTLTVKPSAQAAEVLALCLALEAASGEQVTVYSDSAYAVSAALLDLAAWKRNSYLTARGEPIAHKDLMQRLDHALQMPSRVAVVKVPGHSKGNSLTTKGNNAADAAAKAAAGSADVFLPQSERE</sequence>
<keyword evidence="10" id="KW-1185">Reference proteome</keyword>
<comment type="similarity">
    <text evidence="2">Belongs to the RNase H family.</text>
</comment>
<dbReference type="GO" id="GO:0003676">
    <property type="term" value="F:nucleic acid binding"/>
    <property type="evidence" value="ECO:0007669"/>
    <property type="project" value="InterPro"/>
</dbReference>
<evidence type="ECO:0000256" key="2">
    <source>
        <dbReference type="ARBA" id="ARBA00005300"/>
    </source>
</evidence>
<evidence type="ECO:0000256" key="5">
    <source>
        <dbReference type="ARBA" id="ARBA00022723"/>
    </source>
</evidence>
<dbReference type="Ensembl" id="ENSORLT00000041594.1">
    <property type="protein sequence ID" value="ENSORLP00000035000.1"/>
    <property type="gene ID" value="ENSORLG00000023471.1"/>
</dbReference>
<proteinExistence type="inferred from homology"/>
<reference evidence="9" key="3">
    <citation type="submission" date="2025-09" db="UniProtKB">
        <authorList>
            <consortium name="Ensembl"/>
        </authorList>
    </citation>
    <scope>IDENTIFICATION</scope>
    <source>
        <strain evidence="9">Hd-rR</strain>
    </source>
</reference>
<dbReference type="STRING" id="8090.ENSORLP00000035000"/>
<dbReference type="GO" id="GO:0043137">
    <property type="term" value="P:DNA replication, removal of RNA primer"/>
    <property type="evidence" value="ECO:0000318"/>
    <property type="project" value="GO_Central"/>
</dbReference>
<protein>
    <recommendedName>
        <fullName evidence="3">ribonuclease H</fullName>
        <ecNumber evidence="3">3.1.26.4</ecNumber>
    </recommendedName>
</protein>
<reference evidence="9" key="2">
    <citation type="submission" date="2025-08" db="UniProtKB">
        <authorList>
            <consortium name="Ensembl"/>
        </authorList>
    </citation>
    <scope>IDENTIFICATION</scope>
    <source>
        <strain evidence="9">Hd-rR</strain>
    </source>
</reference>
<organism evidence="9 10">
    <name type="scientific">Oryzias latipes</name>
    <name type="common">Japanese rice fish</name>
    <name type="synonym">Japanese killifish</name>
    <dbReference type="NCBI Taxonomy" id="8090"/>
    <lineage>
        <taxon>Eukaryota</taxon>
        <taxon>Metazoa</taxon>
        <taxon>Chordata</taxon>
        <taxon>Craniata</taxon>
        <taxon>Vertebrata</taxon>
        <taxon>Euteleostomi</taxon>
        <taxon>Actinopterygii</taxon>
        <taxon>Neopterygii</taxon>
        <taxon>Teleostei</taxon>
        <taxon>Neoteleostei</taxon>
        <taxon>Acanthomorphata</taxon>
        <taxon>Ovalentaria</taxon>
        <taxon>Atherinomorphae</taxon>
        <taxon>Beloniformes</taxon>
        <taxon>Adrianichthyidae</taxon>
        <taxon>Oryziinae</taxon>
        <taxon>Oryzias</taxon>
    </lineage>
</organism>
<dbReference type="PANTHER" id="PTHR10642">
    <property type="entry name" value="RIBONUCLEASE H1"/>
    <property type="match status" value="1"/>
</dbReference>